<dbReference type="AlphaFoldDB" id="A0A2G2VTG8"/>
<dbReference type="Gene3D" id="1.25.40.570">
    <property type="match status" value="1"/>
</dbReference>
<comment type="similarity">
    <text evidence="1">Belongs to the universal ribosomal protein uL18 family.</text>
</comment>
<comment type="caution">
    <text evidence="5">The sequence shown here is derived from an EMBL/GenBank/DDBJ whole genome shotgun (WGS) entry which is preliminary data.</text>
</comment>
<evidence type="ECO:0000256" key="2">
    <source>
        <dbReference type="ARBA" id="ARBA00022980"/>
    </source>
</evidence>
<dbReference type="GO" id="GO:1990904">
    <property type="term" value="C:ribonucleoprotein complex"/>
    <property type="evidence" value="ECO:0007669"/>
    <property type="project" value="UniProtKB-KW"/>
</dbReference>
<dbReference type="GO" id="GO:0003735">
    <property type="term" value="F:structural constituent of ribosome"/>
    <property type="evidence" value="ECO:0007669"/>
    <property type="project" value="InterPro"/>
</dbReference>
<keyword evidence="3" id="KW-0687">Ribonucleoprotein</keyword>
<accession>A0A2G2VTG8</accession>
<evidence type="ECO:0000259" key="4">
    <source>
        <dbReference type="Pfam" id="PF20256"/>
    </source>
</evidence>
<dbReference type="GO" id="GO:0006412">
    <property type="term" value="P:translation"/>
    <property type="evidence" value="ECO:0007669"/>
    <property type="project" value="InterPro"/>
</dbReference>
<dbReference type="STRING" id="33114.A0A2G2VTG8"/>
<evidence type="ECO:0000313" key="6">
    <source>
        <dbReference type="Proteomes" id="UP000224567"/>
    </source>
</evidence>
<dbReference type="SUPFAM" id="SSF53137">
    <property type="entry name" value="Translational machinery components"/>
    <property type="match status" value="1"/>
</dbReference>
<feature type="domain" description="Aldehyde oxidase/xanthine dehydrogenase second molybdopterin binding" evidence="4">
    <location>
        <begin position="375"/>
        <end position="416"/>
    </location>
</feature>
<evidence type="ECO:0000313" key="5">
    <source>
        <dbReference type="EMBL" id="PHT36266.1"/>
    </source>
</evidence>
<dbReference type="Gene3D" id="3.30.420.100">
    <property type="match status" value="1"/>
</dbReference>
<keyword evidence="6" id="KW-1185">Reference proteome</keyword>
<dbReference type="InterPro" id="IPR046867">
    <property type="entry name" value="AldOxase/xan_DH_MoCoBD2"/>
</dbReference>
<dbReference type="InterPro" id="IPR005484">
    <property type="entry name" value="Ribosomal_uL18_bac/plant/anim"/>
</dbReference>
<dbReference type="GO" id="GO:0005506">
    <property type="term" value="F:iron ion binding"/>
    <property type="evidence" value="ECO:0007669"/>
    <property type="project" value="InterPro"/>
</dbReference>
<dbReference type="Gene3D" id="3.30.365.10">
    <property type="entry name" value="Aldehyde oxidase/xanthine dehydrogenase, molybdopterin binding domain"/>
    <property type="match status" value="1"/>
</dbReference>
<organism evidence="5 6">
    <name type="scientific">Capsicum baccatum</name>
    <name type="common">Peruvian pepper</name>
    <dbReference type="NCBI Taxonomy" id="33114"/>
    <lineage>
        <taxon>Eukaryota</taxon>
        <taxon>Viridiplantae</taxon>
        <taxon>Streptophyta</taxon>
        <taxon>Embryophyta</taxon>
        <taxon>Tracheophyta</taxon>
        <taxon>Spermatophyta</taxon>
        <taxon>Magnoliopsida</taxon>
        <taxon>eudicotyledons</taxon>
        <taxon>Gunneridae</taxon>
        <taxon>Pentapetalae</taxon>
        <taxon>asterids</taxon>
        <taxon>lamiids</taxon>
        <taxon>Solanales</taxon>
        <taxon>Solanaceae</taxon>
        <taxon>Solanoideae</taxon>
        <taxon>Capsiceae</taxon>
        <taxon>Capsicum</taxon>
    </lineage>
</organism>
<dbReference type="Pfam" id="PF00861">
    <property type="entry name" value="Ribosomal_L18p"/>
    <property type="match status" value="1"/>
</dbReference>
<dbReference type="OrthoDB" id="1932324at2759"/>
<dbReference type="PANTHER" id="PTHR11908">
    <property type="entry name" value="XANTHINE DEHYDROGENASE"/>
    <property type="match status" value="1"/>
</dbReference>
<dbReference type="EMBL" id="MLFT02000010">
    <property type="protein sequence ID" value="PHT36266.1"/>
    <property type="molecule type" value="Genomic_DNA"/>
</dbReference>
<dbReference type="PANTHER" id="PTHR11908:SF150">
    <property type="entry name" value="BENZALDEHYDE DEHYDROGENASE (NAD(+))-LIKE"/>
    <property type="match status" value="1"/>
</dbReference>
<reference evidence="5 6" key="1">
    <citation type="journal article" date="2017" name="Genome Biol.">
        <title>New reference genome sequences of hot pepper reveal the massive evolution of plant disease-resistance genes by retroduplication.</title>
        <authorList>
            <person name="Kim S."/>
            <person name="Park J."/>
            <person name="Yeom S.I."/>
            <person name="Kim Y.M."/>
            <person name="Seo E."/>
            <person name="Kim K.T."/>
            <person name="Kim M.S."/>
            <person name="Lee J.M."/>
            <person name="Cheong K."/>
            <person name="Shin H.S."/>
            <person name="Kim S.B."/>
            <person name="Han K."/>
            <person name="Lee J."/>
            <person name="Park M."/>
            <person name="Lee H.A."/>
            <person name="Lee H.Y."/>
            <person name="Lee Y."/>
            <person name="Oh S."/>
            <person name="Lee J.H."/>
            <person name="Choi E."/>
            <person name="Choi E."/>
            <person name="Lee S.E."/>
            <person name="Jeon J."/>
            <person name="Kim H."/>
            <person name="Choi G."/>
            <person name="Song H."/>
            <person name="Lee J."/>
            <person name="Lee S.C."/>
            <person name="Kwon J.K."/>
            <person name="Lee H.Y."/>
            <person name="Koo N."/>
            <person name="Hong Y."/>
            <person name="Kim R.W."/>
            <person name="Kang W.H."/>
            <person name="Huh J.H."/>
            <person name="Kang B.C."/>
            <person name="Yang T.J."/>
            <person name="Lee Y.H."/>
            <person name="Bennetzen J.L."/>
            <person name="Choi D."/>
        </authorList>
    </citation>
    <scope>NUCLEOTIDE SEQUENCE [LARGE SCALE GENOMIC DNA]</scope>
    <source>
        <strain evidence="6">cv. PBC81</strain>
    </source>
</reference>
<protein>
    <recommendedName>
        <fullName evidence="4">Aldehyde oxidase/xanthine dehydrogenase second molybdopterin binding domain-containing protein</fullName>
    </recommendedName>
</protein>
<dbReference type="InterPro" id="IPR016208">
    <property type="entry name" value="Ald_Oxase/xanthine_DH-like"/>
</dbReference>
<dbReference type="SUPFAM" id="SSF56003">
    <property type="entry name" value="Molybdenum cofactor-binding domain"/>
    <property type="match status" value="1"/>
</dbReference>
<dbReference type="InterPro" id="IPR057268">
    <property type="entry name" value="Ribosomal_L18"/>
</dbReference>
<proteinExistence type="inferred from homology"/>
<dbReference type="Proteomes" id="UP000224567">
    <property type="component" value="Unassembled WGS sequence"/>
</dbReference>
<gene>
    <name evidence="5" type="ORF">CQW23_23966</name>
</gene>
<reference evidence="6" key="2">
    <citation type="journal article" date="2017" name="J. Anim. Genet.">
        <title>Multiple reference genome sequences of hot pepper reveal the massive evolution of plant disease resistance genes by retroduplication.</title>
        <authorList>
            <person name="Kim S."/>
            <person name="Park J."/>
            <person name="Yeom S.-I."/>
            <person name="Kim Y.-M."/>
            <person name="Seo E."/>
            <person name="Kim K.-T."/>
            <person name="Kim M.-S."/>
            <person name="Lee J.M."/>
            <person name="Cheong K."/>
            <person name="Shin H.-S."/>
            <person name="Kim S.-B."/>
            <person name="Han K."/>
            <person name="Lee J."/>
            <person name="Park M."/>
            <person name="Lee H.-A."/>
            <person name="Lee H.-Y."/>
            <person name="Lee Y."/>
            <person name="Oh S."/>
            <person name="Lee J.H."/>
            <person name="Choi E."/>
            <person name="Choi E."/>
            <person name="Lee S.E."/>
            <person name="Jeon J."/>
            <person name="Kim H."/>
            <person name="Choi G."/>
            <person name="Song H."/>
            <person name="Lee J."/>
            <person name="Lee S.-C."/>
            <person name="Kwon J.-K."/>
            <person name="Lee H.-Y."/>
            <person name="Koo N."/>
            <person name="Hong Y."/>
            <person name="Kim R.W."/>
            <person name="Kang W.-H."/>
            <person name="Huh J.H."/>
            <person name="Kang B.-C."/>
            <person name="Yang T.-J."/>
            <person name="Lee Y.-H."/>
            <person name="Bennetzen J.L."/>
            <person name="Choi D."/>
        </authorList>
    </citation>
    <scope>NUCLEOTIDE SEQUENCE [LARGE SCALE GENOMIC DNA]</scope>
    <source>
        <strain evidence="6">cv. PBC81</strain>
    </source>
</reference>
<evidence type="ECO:0000256" key="1">
    <source>
        <dbReference type="ARBA" id="ARBA00007116"/>
    </source>
</evidence>
<sequence>MVKSELLTLLFTDLQIQRLFYGNLTGDNGIKSNGIKRNAKFLQVSIEIGQFTHVTSYVSKAGQRQDALDVVIVAKLHCTAGLANLEAKKDKLTAQKLHNNNKKSKRCVIFQLANFEKYKECRLAMELRYGPDQRFMDHIWMYHGWFIGTDCGNSSLHCYNHNKEPIYVVQRMGLIHDLLSREAFSLDYMELLLSIRQEQYEKSVARRAARAQMAAAAKQTTSRKNPKSKTSFLEFVGTYVRLASFQDSSVMLVSLPQIMGRDFQVEGTPERPRLYVFRSNKHIYVQVIDDSKMHTLASASTMQKPISEEFDYSAGPTEDGTSNYFKGLVLFLCYLIVTASFFVHIDPDDIRELCSLCEIAIWQLMVFDLYKLLVIGGAFVQGIGYFMLEEYLTNEDGLMVTNSTWTYHKPAIDTTPKRLNVRVLNSGHHKKRIISFKASGEPPLLLAATVHSAIRAAIREARKQLKSWDKLDEFASKFYLDVPAIMPVVKTTIRLDYV</sequence>
<dbReference type="InterPro" id="IPR037165">
    <property type="entry name" value="AldOxase/xan_DH_Mopterin-bd_sf"/>
</dbReference>
<dbReference type="Pfam" id="PF20256">
    <property type="entry name" value="MoCoBD_2"/>
    <property type="match status" value="1"/>
</dbReference>
<name>A0A2G2VTG8_CAPBA</name>
<dbReference type="CDD" id="cd00432">
    <property type="entry name" value="Ribosomal_L18_L5e"/>
    <property type="match status" value="1"/>
</dbReference>
<keyword evidence="2" id="KW-0689">Ribosomal protein</keyword>
<dbReference type="GO" id="GO:0005840">
    <property type="term" value="C:ribosome"/>
    <property type="evidence" value="ECO:0007669"/>
    <property type="project" value="UniProtKB-KW"/>
</dbReference>
<dbReference type="GO" id="GO:0016491">
    <property type="term" value="F:oxidoreductase activity"/>
    <property type="evidence" value="ECO:0007669"/>
    <property type="project" value="InterPro"/>
</dbReference>
<evidence type="ECO:0000256" key="3">
    <source>
        <dbReference type="ARBA" id="ARBA00023274"/>
    </source>
</evidence>